<evidence type="ECO:0000256" key="1">
    <source>
        <dbReference type="ARBA" id="ARBA00000085"/>
    </source>
</evidence>
<comment type="caution">
    <text evidence="7">The sequence shown here is derived from an EMBL/GenBank/DDBJ whole genome shotgun (WGS) entry which is preliminary data.</text>
</comment>
<dbReference type="FunFam" id="3.30.565.10:FF:000006">
    <property type="entry name" value="Sensor histidine kinase WalK"/>
    <property type="match status" value="1"/>
</dbReference>
<dbReference type="PRINTS" id="PR00344">
    <property type="entry name" value="BCTRLSENSOR"/>
</dbReference>
<evidence type="ECO:0000256" key="2">
    <source>
        <dbReference type="ARBA" id="ARBA00012438"/>
    </source>
</evidence>
<dbReference type="GO" id="GO:0000155">
    <property type="term" value="F:phosphorelay sensor kinase activity"/>
    <property type="evidence" value="ECO:0007669"/>
    <property type="project" value="TreeGrafter"/>
</dbReference>
<dbReference type="Pfam" id="PF02518">
    <property type="entry name" value="HATPase_c"/>
    <property type="match status" value="1"/>
</dbReference>
<dbReference type="AlphaFoldDB" id="A0A1G2FPZ5"/>
<accession>A0A1G2FPZ5</accession>
<dbReference type="SMART" id="SM00387">
    <property type="entry name" value="HATPase_c"/>
    <property type="match status" value="1"/>
</dbReference>
<feature type="domain" description="Histidine kinase" evidence="6">
    <location>
        <begin position="1"/>
        <end position="173"/>
    </location>
</feature>
<protein>
    <recommendedName>
        <fullName evidence="2">histidine kinase</fullName>
        <ecNumber evidence="2">2.7.13.3</ecNumber>
    </recommendedName>
</protein>
<dbReference type="Proteomes" id="UP000177020">
    <property type="component" value="Unassembled WGS sequence"/>
</dbReference>
<proteinExistence type="predicted"/>
<evidence type="ECO:0000256" key="5">
    <source>
        <dbReference type="ARBA" id="ARBA00022777"/>
    </source>
</evidence>
<comment type="catalytic activity">
    <reaction evidence="1">
        <text>ATP + protein L-histidine = ADP + protein N-phospho-L-histidine.</text>
        <dbReference type="EC" id="2.7.13.3"/>
    </reaction>
</comment>
<sequence length="176" mass="19531">MDDLLDISRIESGKQKFQWSKVHLEDMAVPIVEELKNIAKMKGLKLVFHKPPKPTPLVVVDADKLHQVMMNFIDNSIKYTKIGKVEVFVTPEPKGSVTFCVKDTGLGIALDVKPFLFQKFSRGKGSFQIHTEGLGLGLYVAKLMIDAHKGKIWAESEGPDKGSSFCFSLPAAKAEK</sequence>
<evidence type="ECO:0000259" key="6">
    <source>
        <dbReference type="PROSITE" id="PS50109"/>
    </source>
</evidence>
<evidence type="ECO:0000256" key="4">
    <source>
        <dbReference type="ARBA" id="ARBA00022679"/>
    </source>
</evidence>
<keyword evidence="4" id="KW-0808">Transferase</keyword>
<evidence type="ECO:0000256" key="3">
    <source>
        <dbReference type="ARBA" id="ARBA00022553"/>
    </source>
</evidence>
<evidence type="ECO:0000313" key="7">
    <source>
        <dbReference type="EMBL" id="OGZ40135.1"/>
    </source>
</evidence>
<dbReference type="InterPro" id="IPR004358">
    <property type="entry name" value="Sig_transdc_His_kin-like_C"/>
</dbReference>
<organism evidence="7 8">
    <name type="scientific">Candidatus Portnoybacteria bacterium RIFCSPLOWO2_02_FULL_40_15</name>
    <dbReference type="NCBI Taxonomy" id="1802002"/>
    <lineage>
        <taxon>Bacteria</taxon>
        <taxon>Candidatus Portnoyibacteriota</taxon>
    </lineage>
</organism>
<reference evidence="7 8" key="1">
    <citation type="journal article" date="2016" name="Nat. Commun.">
        <title>Thousands of microbial genomes shed light on interconnected biogeochemical processes in an aquifer system.</title>
        <authorList>
            <person name="Anantharaman K."/>
            <person name="Brown C.T."/>
            <person name="Hug L.A."/>
            <person name="Sharon I."/>
            <person name="Castelle C.J."/>
            <person name="Probst A.J."/>
            <person name="Thomas B.C."/>
            <person name="Singh A."/>
            <person name="Wilkins M.J."/>
            <person name="Karaoz U."/>
            <person name="Brodie E.L."/>
            <person name="Williams K.H."/>
            <person name="Hubbard S.S."/>
            <person name="Banfield J.F."/>
        </authorList>
    </citation>
    <scope>NUCLEOTIDE SEQUENCE [LARGE SCALE GENOMIC DNA]</scope>
</reference>
<keyword evidence="5" id="KW-0418">Kinase</keyword>
<dbReference type="PANTHER" id="PTHR43547">
    <property type="entry name" value="TWO-COMPONENT HISTIDINE KINASE"/>
    <property type="match status" value="1"/>
</dbReference>
<dbReference type="PROSITE" id="PS50109">
    <property type="entry name" value="HIS_KIN"/>
    <property type="match status" value="1"/>
</dbReference>
<dbReference type="PANTHER" id="PTHR43547:SF2">
    <property type="entry name" value="HYBRID SIGNAL TRANSDUCTION HISTIDINE KINASE C"/>
    <property type="match status" value="1"/>
</dbReference>
<dbReference type="EMBL" id="MHNG01000024">
    <property type="protein sequence ID" value="OGZ40135.1"/>
    <property type="molecule type" value="Genomic_DNA"/>
</dbReference>
<dbReference type="EC" id="2.7.13.3" evidence="2"/>
<dbReference type="InterPro" id="IPR003594">
    <property type="entry name" value="HATPase_dom"/>
</dbReference>
<dbReference type="Gene3D" id="3.30.565.10">
    <property type="entry name" value="Histidine kinase-like ATPase, C-terminal domain"/>
    <property type="match status" value="1"/>
</dbReference>
<keyword evidence="3" id="KW-0597">Phosphoprotein</keyword>
<dbReference type="InterPro" id="IPR005467">
    <property type="entry name" value="His_kinase_dom"/>
</dbReference>
<name>A0A1G2FPZ5_9BACT</name>
<dbReference type="InterPro" id="IPR036890">
    <property type="entry name" value="HATPase_C_sf"/>
</dbReference>
<dbReference type="SUPFAM" id="SSF55874">
    <property type="entry name" value="ATPase domain of HSP90 chaperone/DNA topoisomerase II/histidine kinase"/>
    <property type="match status" value="1"/>
</dbReference>
<gene>
    <name evidence="7" type="ORF">A3I20_00020</name>
</gene>
<evidence type="ECO:0000313" key="8">
    <source>
        <dbReference type="Proteomes" id="UP000177020"/>
    </source>
</evidence>